<keyword evidence="1" id="KW-0808">Transferase</keyword>
<gene>
    <name evidence="3" type="ORF">INP52_08165</name>
</gene>
<dbReference type="Proteomes" id="UP000593735">
    <property type="component" value="Chromosome"/>
</dbReference>
<dbReference type="SUPFAM" id="SSF52794">
    <property type="entry name" value="PTS system IIB component-like"/>
    <property type="match status" value="1"/>
</dbReference>
<keyword evidence="4" id="KW-1185">Reference proteome</keyword>
<organism evidence="3 4">
    <name type="scientific">Thermophilibacter immobilis</name>
    <dbReference type="NCBI Taxonomy" id="2779519"/>
    <lineage>
        <taxon>Bacteria</taxon>
        <taxon>Bacillati</taxon>
        <taxon>Actinomycetota</taxon>
        <taxon>Coriobacteriia</taxon>
        <taxon>Coriobacteriales</taxon>
        <taxon>Atopobiaceae</taxon>
        <taxon>Thermophilibacter</taxon>
    </lineage>
</organism>
<evidence type="ECO:0000313" key="3">
    <source>
        <dbReference type="EMBL" id="QOY60372.1"/>
    </source>
</evidence>
<evidence type="ECO:0000259" key="2">
    <source>
        <dbReference type="PROSITE" id="PS51099"/>
    </source>
</evidence>
<evidence type="ECO:0000313" key="4">
    <source>
        <dbReference type="Proteomes" id="UP000593735"/>
    </source>
</evidence>
<proteinExistence type="predicted"/>
<dbReference type="GO" id="GO:0009401">
    <property type="term" value="P:phosphoenolpyruvate-dependent sugar phosphotransferase system"/>
    <property type="evidence" value="ECO:0007669"/>
    <property type="project" value="InterPro"/>
</dbReference>
<feature type="domain" description="PTS EIIB type-2" evidence="2">
    <location>
        <begin position="4"/>
        <end position="98"/>
    </location>
</feature>
<dbReference type="AlphaFoldDB" id="A0A7S7M7X2"/>
<dbReference type="KEGG" id="tio:INP52_08165"/>
<dbReference type="Pfam" id="PF02302">
    <property type="entry name" value="PTS_IIB"/>
    <property type="match status" value="1"/>
</dbReference>
<evidence type="ECO:0000256" key="1">
    <source>
        <dbReference type="ARBA" id="ARBA00022679"/>
    </source>
</evidence>
<dbReference type="GO" id="GO:0008982">
    <property type="term" value="F:protein-N(PI)-phosphohistidine-sugar phosphotransferase activity"/>
    <property type="evidence" value="ECO:0007669"/>
    <property type="project" value="InterPro"/>
</dbReference>
<dbReference type="Gene3D" id="3.40.50.2300">
    <property type="match status" value="1"/>
</dbReference>
<dbReference type="PROSITE" id="PS51099">
    <property type="entry name" value="PTS_EIIB_TYPE_2"/>
    <property type="match status" value="1"/>
</dbReference>
<dbReference type="RefSeq" id="WP_194370750.1">
    <property type="nucleotide sequence ID" value="NZ_CP063767.1"/>
</dbReference>
<name>A0A7S7M7X2_9ACTN</name>
<dbReference type="InterPro" id="IPR036095">
    <property type="entry name" value="PTS_EIIB-like_sf"/>
</dbReference>
<reference evidence="3 4" key="1">
    <citation type="submission" date="2020-10" db="EMBL/GenBank/DDBJ databases">
        <title>Olsenella immobilis sp.nov., isolated from the mud in a fermentation cellar used for the production of Chinese strong-flavoured liquor.</title>
        <authorList>
            <person name="Lu L."/>
        </authorList>
    </citation>
    <scope>NUCLEOTIDE SEQUENCE [LARGE SCALE GENOMIC DNA]</scope>
    <source>
        <strain evidence="3 4">LZLJ-2</strain>
    </source>
</reference>
<accession>A0A7S7M7X2</accession>
<dbReference type="InterPro" id="IPR013011">
    <property type="entry name" value="PTS_EIIB_2"/>
</dbReference>
<sequence>MRIVNILCVCGSGTATSAMLAAKLRDVLEEHGYDCDTDETNPPGIATAVMTRAWDLIAYTSPVEEDYGIPMLNATGFLVGINEDEFIEQLMEAVGKLDLSE</sequence>
<dbReference type="InterPro" id="IPR003501">
    <property type="entry name" value="PTS_EIIB_2/3"/>
</dbReference>
<dbReference type="EMBL" id="CP063767">
    <property type="protein sequence ID" value="QOY60372.1"/>
    <property type="molecule type" value="Genomic_DNA"/>
</dbReference>
<protein>
    <submittedName>
        <fullName evidence="3">PTS fructose transporter subunit IIB</fullName>
    </submittedName>
</protein>